<keyword evidence="2" id="KW-1185">Reference proteome</keyword>
<name>A0ABY0LYM8_9FLAO</name>
<protein>
    <submittedName>
        <fullName evidence="1">Uncharacterized protein</fullName>
    </submittedName>
</protein>
<reference evidence="1 2" key="1">
    <citation type="submission" date="2016-10" db="EMBL/GenBank/DDBJ databases">
        <authorList>
            <person name="Varghese N."/>
            <person name="Submissions S."/>
        </authorList>
    </citation>
    <scope>NUCLEOTIDE SEQUENCE [LARGE SCALE GENOMIC DNA]</scope>
    <source>
        <strain evidence="1 2">CGMCC 1.6859</strain>
    </source>
</reference>
<dbReference type="RefSeq" id="WP_091133855.1">
    <property type="nucleotide sequence ID" value="NZ_FMVC01000005.1"/>
</dbReference>
<dbReference type="EMBL" id="FMVC01000005">
    <property type="protein sequence ID" value="SCY74713.1"/>
    <property type="molecule type" value="Genomic_DNA"/>
</dbReference>
<accession>A0ABY0LYM8</accession>
<sequence>MFDDSLKIYTEQLIEKIGSNHKELFVSVKVEKYAKPGNCFLNVQQKVKTDGGTIIYGWSVLNGDFLMEAERHAVWKSPNDELVDITPSTQNLDFTFFIPQELNYKGQFIDNVRINKTKNEVVDHWIIISSLRSKIFNTAFRKGDYIEIPKYMETLYYRYENLNNYYYSFLVYGGSMSQNCFCNSKKPYSRCHSMTIQKDCERDSKRIDYLQKKYLPK</sequence>
<organism evidence="1 2">
    <name type="scientific">Flavobacterium anhuiense</name>
    <dbReference type="NCBI Taxonomy" id="459526"/>
    <lineage>
        <taxon>Bacteria</taxon>
        <taxon>Pseudomonadati</taxon>
        <taxon>Bacteroidota</taxon>
        <taxon>Flavobacteriia</taxon>
        <taxon>Flavobacteriales</taxon>
        <taxon>Flavobacteriaceae</taxon>
        <taxon>Flavobacterium</taxon>
    </lineage>
</organism>
<proteinExistence type="predicted"/>
<dbReference type="Proteomes" id="UP000199307">
    <property type="component" value="Unassembled WGS sequence"/>
</dbReference>
<gene>
    <name evidence="1" type="ORF">SAMN02927916_3161</name>
</gene>
<evidence type="ECO:0000313" key="1">
    <source>
        <dbReference type="EMBL" id="SCY74713.1"/>
    </source>
</evidence>
<comment type="caution">
    <text evidence="1">The sequence shown here is derived from an EMBL/GenBank/DDBJ whole genome shotgun (WGS) entry which is preliminary data.</text>
</comment>
<evidence type="ECO:0000313" key="2">
    <source>
        <dbReference type="Proteomes" id="UP000199307"/>
    </source>
</evidence>